<protein>
    <submittedName>
        <fullName evidence="1">Putative Hpr(Ser) kinase/phosphatase</fullName>
    </submittedName>
</protein>
<dbReference type="Gene3D" id="3.40.50.300">
    <property type="entry name" value="P-loop containing nucleotide triphosphate hydrolases"/>
    <property type="match status" value="1"/>
</dbReference>
<organism evidence="1">
    <name type="scientific">metagenome</name>
    <dbReference type="NCBI Taxonomy" id="256318"/>
    <lineage>
        <taxon>unclassified sequences</taxon>
        <taxon>metagenomes</taxon>
    </lineage>
</organism>
<sequence length="390" mass="40023">MSSHPIPAAAPSLDLAFSAARWCSFRFGSGSVVIDPTSGRYLYLDTVASRLLQFLAACETGEAAFVQFARELRVDVPVAAALARKLEAELAHCVADVAPPPDTAAGNGPVRPPAGGAALDAVLEVGERPVRVRCFDPPIARSFDGMAAPARAPNREPAATLDLFAGKDGYQVAGDGRVLQATVDPFVARWALVRALAAASYADRRLVAVLHAAAVAAGNAAIVLAGAGGSGKTTLAAGLVRNGLSFLADDAVPLTAAGEVLPVRLAMSIKAGGWPIVGALFPALSGQPVHRLGRGQCRYLWPVAAADPGPSAAPLAVAVVVFPRYCRGATTVVAPLSPVELLAGLGATGTLPTGQPEAFASLLRWAERVPAFRLVFGDLDGAIAAVRRLI</sequence>
<proteinExistence type="predicted"/>
<reference evidence="1" key="1">
    <citation type="submission" date="2018-07" db="EMBL/GenBank/DDBJ databases">
        <authorList>
            <person name="Quirk P.G."/>
            <person name="Krulwich T.A."/>
        </authorList>
    </citation>
    <scope>NUCLEOTIDE SEQUENCE</scope>
</reference>
<dbReference type="AlphaFoldDB" id="A0A380TBI3"/>
<name>A0A380TBI3_9ZZZZ</name>
<dbReference type="SUPFAM" id="SSF53795">
    <property type="entry name" value="PEP carboxykinase-like"/>
    <property type="match status" value="1"/>
</dbReference>
<keyword evidence="1" id="KW-0418">Kinase</keyword>
<dbReference type="GO" id="GO:0016301">
    <property type="term" value="F:kinase activity"/>
    <property type="evidence" value="ECO:0007669"/>
    <property type="project" value="UniProtKB-KW"/>
</dbReference>
<keyword evidence="1" id="KW-0808">Transferase</keyword>
<evidence type="ECO:0000313" key="1">
    <source>
        <dbReference type="EMBL" id="SUS04758.1"/>
    </source>
</evidence>
<gene>
    <name evidence="1" type="ORF">DF3PB_1440007</name>
</gene>
<accession>A0A380TBI3</accession>
<dbReference type="EMBL" id="UIDG01000051">
    <property type="protein sequence ID" value="SUS04758.1"/>
    <property type="molecule type" value="Genomic_DNA"/>
</dbReference>
<dbReference type="InterPro" id="IPR027417">
    <property type="entry name" value="P-loop_NTPase"/>
</dbReference>